<reference evidence="2 3" key="1">
    <citation type="submission" date="2016-10" db="EMBL/GenBank/DDBJ databases">
        <title>Genome sequence of the ascomycete fungus Penicillium subrubescens.</title>
        <authorList>
            <person name="De Vries R.P."/>
            <person name="Peng M."/>
            <person name="Dilokpimol A."/>
            <person name="Hilden K."/>
            <person name="Makela M.R."/>
            <person name="Grigoriev I."/>
            <person name="Riley R."/>
            <person name="Granchi Z."/>
        </authorList>
    </citation>
    <scope>NUCLEOTIDE SEQUENCE [LARGE SCALE GENOMIC DNA]</scope>
    <source>
        <strain evidence="2 3">CBS 132785</strain>
    </source>
</reference>
<feature type="transmembrane region" description="Helical" evidence="1">
    <location>
        <begin position="49"/>
        <end position="70"/>
    </location>
</feature>
<organism evidence="2 3">
    <name type="scientific">Penicillium subrubescens</name>
    <dbReference type="NCBI Taxonomy" id="1316194"/>
    <lineage>
        <taxon>Eukaryota</taxon>
        <taxon>Fungi</taxon>
        <taxon>Dikarya</taxon>
        <taxon>Ascomycota</taxon>
        <taxon>Pezizomycotina</taxon>
        <taxon>Eurotiomycetes</taxon>
        <taxon>Eurotiomycetidae</taxon>
        <taxon>Eurotiales</taxon>
        <taxon>Aspergillaceae</taxon>
        <taxon>Penicillium</taxon>
    </lineage>
</organism>
<sequence length="87" mass="9889">MAVNPNHDDTVAMERRLSVQKEEGHEMTHETSTGEALDVELDPAMEQKLLMKLDLAFVPIIMLTYLSCFLDRSNIGTSHRQSQITKM</sequence>
<protein>
    <submittedName>
        <fullName evidence="2">Uncharacterized protein</fullName>
    </submittedName>
</protein>
<evidence type="ECO:0000313" key="2">
    <source>
        <dbReference type="EMBL" id="OKP12227.1"/>
    </source>
</evidence>
<proteinExistence type="predicted"/>
<dbReference type="AlphaFoldDB" id="A0A1Q5UIB9"/>
<name>A0A1Q5UIB9_9EURO</name>
<keyword evidence="3" id="KW-1185">Reference proteome</keyword>
<gene>
    <name evidence="2" type="ORF">PENSUB_1963</name>
</gene>
<comment type="caution">
    <text evidence="2">The sequence shown here is derived from an EMBL/GenBank/DDBJ whole genome shotgun (WGS) entry which is preliminary data.</text>
</comment>
<keyword evidence="1" id="KW-0812">Transmembrane</keyword>
<dbReference type="STRING" id="1316194.A0A1Q5UIB9"/>
<evidence type="ECO:0000313" key="3">
    <source>
        <dbReference type="Proteomes" id="UP000186955"/>
    </source>
</evidence>
<keyword evidence="1" id="KW-0472">Membrane</keyword>
<dbReference type="EMBL" id="MNBE01000228">
    <property type="protein sequence ID" value="OKP12227.1"/>
    <property type="molecule type" value="Genomic_DNA"/>
</dbReference>
<accession>A0A1Q5UIB9</accession>
<dbReference type="Proteomes" id="UP000186955">
    <property type="component" value="Unassembled WGS sequence"/>
</dbReference>
<evidence type="ECO:0000256" key="1">
    <source>
        <dbReference type="SAM" id="Phobius"/>
    </source>
</evidence>
<keyword evidence="1" id="KW-1133">Transmembrane helix</keyword>